<dbReference type="Proteomes" id="UP000674143">
    <property type="component" value="Unassembled WGS sequence"/>
</dbReference>
<evidence type="ECO:0008006" key="4">
    <source>
        <dbReference type="Google" id="ProtNLM"/>
    </source>
</evidence>
<dbReference type="GeneID" id="92356528"/>
<keyword evidence="1" id="KW-0620">Polyamine biosynthesis</keyword>
<dbReference type="PANTHER" id="PTHR43317">
    <property type="entry name" value="THERMOSPERMINE SYNTHASE ACAULIS5"/>
    <property type="match status" value="1"/>
</dbReference>
<dbReference type="AlphaFoldDB" id="A0A836K6M4"/>
<dbReference type="GO" id="GO:0006596">
    <property type="term" value="P:polyamine biosynthetic process"/>
    <property type="evidence" value="ECO:0007669"/>
    <property type="project" value="UniProtKB-KW"/>
</dbReference>
<evidence type="ECO:0000256" key="1">
    <source>
        <dbReference type="ARBA" id="ARBA00023115"/>
    </source>
</evidence>
<organism evidence="2 3">
    <name type="scientific">Leishmania orientalis</name>
    <dbReference type="NCBI Taxonomy" id="2249476"/>
    <lineage>
        <taxon>Eukaryota</taxon>
        <taxon>Discoba</taxon>
        <taxon>Euglenozoa</taxon>
        <taxon>Kinetoplastea</taxon>
        <taxon>Metakinetoplastina</taxon>
        <taxon>Trypanosomatida</taxon>
        <taxon>Trypanosomatidae</taxon>
        <taxon>Leishmaniinae</taxon>
        <taxon>Leishmania</taxon>
    </lineage>
</organism>
<accession>A0A836K6M4</accession>
<dbReference type="KEGG" id="loi:92356528"/>
<proteinExistence type="predicted"/>
<name>A0A836K6M4_9TRYP</name>
<dbReference type="PANTHER" id="PTHR43317:SF1">
    <property type="entry name" value="THERMOSPERMINE SYNTHASE ACAULIS5"/>
    <property type="match status" value="1"/>
</dbReference>
<dbReference type="InterPro" id="IPR029063">
    <property type="entry name" value="SAM-dependent_MTases_sf"/>
</dbReference>
<reference evidence="3" key="2">
    <citation type="journal article" date="2021" name="Sci. Data">
        <title>Chromosome-scale genome sequencing, assembly and annotation of six genomes from subfamily Leishmaniinae.</title>
        <authorList>
            <person name="Almutairi H."/>
            <person name="Urbaniak M.D."/>
            <person name="Bates M.D."/>
            <person name="Jariyapan N."/>
            <person name="Kwakye-Nuako G."/>
            <person name="Thomaz Soccol V."/>
            <person name="Al-Salem W.S."/>
            <person name="Dillon R.J."/>
            <person name="Bates P.A."/>
            <person name="Gatherer D."/>
        </authorList>
    </citation>
    <scope>NUCLEOTIDE SEQUENCE [LARGE SCALE GENOMIC DNA]</scope>
</reference>
<evidence type="ECO:0000313" key="2">
    <source>
        <dbReference type="EMBL" id="KAG5465064.1"/>
    </source>
</evidence>
<keyword evidence="3" id="KW-1185">Reference proteome</keyword>
<protein>
    <recommendedName>
        <fullName evidence="4">Spermidine synthase</fullName>
    </recommendedName>
</protein>
<dbReference type="EMBL" id="JAFHLR010000036">
    <property type="protein sequence ID" value="KAG5465064.1"/>
    <property type="molecule type" value="Genomic_DNA"/>
</dbReference>
<dbReference type="SUPFAM" id="SSF53335">
    <property type="entry name" value="S-adenosyl-L-methionine-dependent methyltransferases"/>
    <property type="match status" value="1"/>
</dbReference>
<dbReference type="SMR" id="A0A836K6M4"/>
<reference evidence="3" key="1">
    <citation type="journal article" date="2021" name="Microbiol. Resour. Announc.">
        <title>LGAAP: Leishmaniinae Genome Assembly and Annotation Pipeline.</title>
        <authorList>
            <person name="Almutairi H."/>
            <person name="Urbaniak M.D."/>
            <person name="Bates M.D."/>
            <person name="Jariyapan N."/>
            <person name="Kwakye-Nuako G."/>
            <person name="Thomaz-Soccol V."/>
            <person name="Al-Salem W.S."/>
            <person name="Dillon R.J."/>
            <person name="Bates P.A."/>
            <person name="Gatherer D."/>
        </authorList>
    </citation>
    <scope>NUCLEOTIDE SEQUENCE [LARGE SCALE GENOMIC DNA]</scope>
</reference>
<comment type="caution">
    <text evidence="2">The sequence shown here is derived from an EMBL/GenBank/DDBJ whole genome shotgun (WGS) entry which is preliminary data.</text>
</comment>
<dbReference type="RefSeq" id="XP_067058695.1">
    <property type="nucleotide sequence ID" value="XM_067202594.1"/>
</dbReference>
<gene>
    <name evidence="2" type="ORF">LSCM4_00516</name>
</gene>
<dbReference type="Gene3D" id="3.40.50.150">
    <property type="entry name" value="Vaccinia Virus protein VP39"/>
    <property type="match status" value="1"/>
</dbReference>
<dbReference type="CDD" id="cd02440">
    <property type="entry name" value="AdoMet_MTases"/>
    <property type="match status" value="1"/>
</dbReference>
<sequence>MPPLAQKLKRRTSELQFHPTKRRRVSAALVQRCVEREFDRTLPFWRCFIDLRLATGRVPEVVTRETQVICRIACKVFKRVDVVWARTTVKLRPVHPMTWQERKNGPRPPRARAEVAAEAAAGRAAAPVHPAKVVPSSRADSDVAPHVYTIDTVHFVHEDAYKKGVGSDHSFHVQSVVFRDAPHLLQCVGGAMVFFSLIVYTSLRLAHACDTRNCTPLQLGRELEAALTACSESNVAPPTTSKNRRAINAPSDTAITCRARGADGDVNLHSYAQTGWAFLGRDGHDDRSAAAAAFSALRAWCPPPTVRVLILGMGGNSMAAALRLVFGAEALIEVVEVEPAVVESCILMGTLHEADVNTKVHLKDADTCLSTLPHGTYDVIYMDIFEPVHATMRNLHPWVLAARKLLKPGGLLVMNEHHLPSAESVAPYAGVFGEGNVQAVNLRGWSESIVVCVAPGDAATDKYSLDVSKTHANIAFDIYEALVPGWLPHFSWLVTAKTYRHNGIRCRLWTS</sequence>
<evidence type="ECO:0000313" key="3">
    <source>
        <dbReference type="Proteomes" id="UP000674143"/>
    </source>
</evidence>